<dbReference type="InterPro" id="IPR001412">
    <property type="entry name" value="aa-tRNA-synth_I_CS"/>
</dbReference>
<dbReference type="Gene3D" id="3.40.50.620">
    <property type="entry name" value="HUPs"/>
    <property type="match status" value="1"/>
</dbReference>
<evidence type="ECO:0000256" key="4">
    <source>
        <dbReference type="ARBA" id="ARBA00022917"/>
    </source>
</evidence>
<gene>
    <name evidence="9" type="ORF">IQ227_23495</name>
</gene>
<dbReference type="InterPro" id="IPR029038">
    <property type="entry name" value="MetRS_Zn"/>
</dbReference>
<keyword evidence="2 7" id="KW-0547">Nucleotide-binding</keyword>
<dbReference type="Pfam" id="PF09334">
    <property type="entry name" value="tRNA-synt_1g"/>
    <property type="match status" value="1"/>
</dbReference>
<evidence type="ECO:0000256" key="6">
    <source>
        <dbReference type="ARBA" id="ARBA00047364"/>
    </source>
</evidence>
<comment type="catalytic activity">
    <reaction evidence="6">
        <text>tRNA(Met) + L-methionine + ATP = L-methionyl-tRNA(Met) + AMP + diphosphate</text>
        <dbReference type="Rhea" id="RHEA:13481"/>
        <dbReference type="Rhea" id="RHEA-COMP:9667"/>
        <dbReference type="Rhea" id="RHEA-COMP:9698"/>
        <dbReference type="ChEBI" id="CHEBI:30616"/>
        <dbReference type="ChEBI" id="CHEBI:33019"/>
        <dbReference type="ChEBI" id="CHEBI:57844"/>
        <dbReference type="ChEBI" id="CHEBI:78442"/>
        <dbReference type="ChEBI" id="CHEBI:78530"/>
        <dbReference type="ChEBI" id="CHEBI:456215"/>
        <dbReference type="EC" id="6.1.1.10"/>
    </reaction>
</comment>
<keyword evidence="5 7" id="KW-0030">Aminoacyl-tRNA synthetase</keyword>
<dbReference type="PROSITE" id="PS00178">
    <property type="entry name" value="AA_TRNA_LIGASE_I"/>
    <property type="match status" value="1"/>
</dbReference>
<dbReference type="RefSeq" id="WP_193944211.1">
    <property type="nucleotide sequence ID" value="NZ_JADEWB010000227.1"/>
</dbReference>
<protein>
    <submittedName>
        <fullName evidence="9">Class I tRNA ligase family protein</fullName>
    </submittedName>
</protein>
<feature type="domain" description="Methionyl/Leucyl tRNA synthetase" evidence="8">
    <location>
        <begin position="22"/>
        <end position="397"/>
    </location>
</feature>
<name>A0ABR9VK72_9CYAN</name>
<reference evidence="9 10" key="1">
    <citation type="submission" date="2020-10" db="EMBL/GenBank/DDBJ databases">
        <authorList>
            <person name="Castelo-Branco R."/>
            <person name="Eusebio N."/>
            <person name="Adriana R."/>
            <person name="Vieira A."/>
            <person name="Brugerolle De Fraissinette N."/>
            <person name="Rezende De Castro R."/>
            <person name="Schneider M.P."/>
            <person name="Vasconcelos V."/>
            <person name="Leao P.N."/>
        </authorList>
    </citation>
    <scope>NUCLEOTIDE SEQUENCE [LARGE SCALE GENOMIC DNA]</scope>
    <source>
        <strain evidence="9 10">LEGE 00250</strain>
    </source>
</reference>
<evidence type="ECO:0000313" key="9">
    <source>
        <dbReference type="EMBL" id="MBE9238900.1"/>
    </source>
</evidence>
<evidence type="ECO:0000313" key="10">
    <source>
        <dbReference type="Proteomes" id="UP000606776"/>
    </source>
</evidence>
<sequence>MKTIFQTPIQTQDYLFVPSNPAANGRLHLGHISGPYLSADIVARHRRRQGHSTATIFGIDAYNSYVVRRAEIEVSHPAEVATENHSLIKEDLQAMNILHDVFTNPLDPEWCDHYELKHREIFAVLEAKGVIHSIDEYSPYSERENRFLPDYAVSGTCPECGAGMGGFSCEGCGGYFYPDAILNQVSVAGETVKFRPVRQLCLNTSNIPLTLSDFDRYHLSESVRLIIQKHIEKQDGWFKLTHHFDWGIDIDLGGEKRAIASFMTEYIYNLMHGDLYASLTGKHENPYRKSSSVKIICSFGIDNVLAQAFGKNLIAKGLDDYKADDGFLINYFFNLEGQKFSTSRRHVIWASDIVTKTPANSDGVRLYLSLNQPDVPDKNFDIEAFLSLYNRILVEQLNPKLTLAFTTLRSVKSRLDYQFEDTMNMLISAIADFYIQQDQAISDNHLHAVAIAEQLLEWIKYPANIEDSPTAAYWWLKGLALLGYPIMPELTSCIWSQLATSKIPLVTEFLEDCCLSLNQQPFEQFQPLTRSSIAQCLPHTLQTV</sequence>
<dbReference type="SUPFAM" id="SSF52374">
    <property type="entry name" value="Nucleotidylyl transferase"/>
    <property type="match status" value="1"/>
</dbReference>
<evidence type="ECO:0000256" key="2">
    <source>
        <dbReference type="ARBA" id="ARBA00022741"/>
    </source>
</evidence>
<comment type="similarity">
    <text evidence="7">Belongs to the class-I aminoacyl-tRNA synthetase family.</text>
</comment>
<evidence type="ECO:0000256" key="7">
    <source>
        <dbReference type="RuleBase" id="RU363039"/>
    </source>
</evidence>
<dbReference type="InterPro" id="IPR015413">
    <property type="entry name" value="Methionyl/Leucyl_tRNA_Synth"/>
</dbReference>
<dbReference type="EMBL" id="JADEWB010000227">
    <property type="protein sequence ID" value="MBE9238900.1"/>
    <property type="molecule type" value="Genomic_DNA"/>
</dbReference>
<dbReference type="PANTHER" id="PTHR45765:SF1">
    <property type="entry name" value="METHIONINE--TRNA LIGASE, CYTOPLASMIC"/>
    <property type="match status" value="1"/>
</dbReference>
<keyword evidence="10" id="KW-1185">Reference proteome</keyword>
<keyword evidence="4 7" id="KW-0648">Protein biosynthesis</keyword>
<proteinExistence type="inferred from homology"/>
<accession>A0ABR9VK72</accession>
<comment type="caution">
    <text evidence="9">The sequence shown here is derived from an EMBL/GenBank/DDBJ whole genome shotgun (WGS) entry which is preliminary data.</text>
</comment>
<dbReference type="GO" id="GO:0016874">
    <property type="term" value="F:ligase activity"/>
    <property type="evidence" value="ECO:0007669"/>
    <property type="project" value="UniProtKB-KW"/>
</dbReference>
<dbReference type="PANTHER" id="PTHR45765">
    <property type="entry name" value="METHIONINE--TRNA LIGASE"/>
    <property type="match status" value="1"/>
</dbReference>
<keyword evidence="3 7" id="KW-0067">ATP-binding</keyword>
<dbReference type="InterPro" id="IPR014729">
    <property type="entry name" value="Rossmann-like_a/b/a_fold"/>
</dbReference>
<evidence type="ECO:0000259" key="8">
    <source>
        <dbReference type="Pfam" id="PF09334"/>
    </source>
</evidence>
<evidence type="ECO:0000256" key="1">
    <source>
        <dbReference type="ARBA" id="ARBA00022598"/>
    </source>
</evidence>
<evidence type="ECO:0000256" key="5">
    <source>
        <dbReference type="ARBA" id="ARBA00023146"/>
    </source>
</evidence>
<keyword evidence="1 7" id="KW-0436">Ligase</keyword>
<dbReference type="Proteomes" id="UP000606776">
    <property type="component" value="Unassembled WGS sequence"/>
</dbReference>
<dbReference type="InterPro" id="IPR023458">
    <property type="entry name" value="Met-tRNA_ligase_1"/>
</dbReference>
<evidence type="ECO:0000256" key="3">
    <source>
        <dbReference type="ARBA" id="ARBA00022840"/>
    </source>
</evidence>
<organism evidence="9 10">
    <name type="scientific">Sphaerospermopsis aphanizomenoides LEGE 00250</name>
    <dbReference type="NCBI Taxonomy" id="2777972"/>
    <lineage>
        <taxon>Bacteria</taxon>
        <taxon>Bacillati</taxon>
        <taxon>Cyanobacteriota</taxon>
        <taxon>Cyanophyceae</taxon>
        <taxon>Nostocales</taxon>
        <taxon>Aphanizomenonaceae</taxon>
        <taxon>Sphaerospermopsis</taxon>
        <taxon>Sphaerospermopsis aphanizomenoides</taxon>
    </lineage>
</organism>
<dbReference type="Gene3D" id="2.20.28.20">
    <property type="entry name" value="Methionyl-tRNA synthetase, Zn-domain"/>
    <property type="match status" value="1"/>
</dbReference>